<evidence type="ECO:0008006" key="9">
    <source>
        <dbReference type="Google" id="ProtNLM"/>
    </source>
</evidence>
<dbReference type="Proteomes" id="UP000792457">
    <property type="component" value="Unassembled WGS sequence"/>
</dbReference>
<comment type="similarity">
    <text evidence="2">Belongs to the THOC7 family.</text>
</comment>
<name>A0A8K0KP05_LADFU</name>
<evidence type="ECO:0000256" key="4">
    <source>
        <dbReference type="ARBA" id="ARBA00023242"/>
    </source>
</evidence>
<evidence type="ECO:0000256" key="1">
    <source>
        <dbReference type="ARBA" id="ARBA00004123"/>
    </source>
</evidence>
<dbReference type="PANTHER" id="PTHR23405:SF5">
    <property type="entry name" value="THO COMPLEX SUBUNIT 7 HOMOLOG"/>
    <property type="match status" value="1"/>
</dbReference>
<reference evidence="7" key="1">
    <citation type="submission" date="2013-04" db="EMBL/GenBank/DDBJ databases">
        <authorList>
            <person name="Qu J."/>
            <person name="Murali S.C."/>
            <person name="Bandaranaike D."/>
            <person name="Bellair M."/>
            <person name="Blankenburg K."/>
            <person name="Chao H."/>
            <person name="Dinh H."/>
            <person name="Doddapaneni H."/>
            <person name="Downs B."/>
            <person name="Dugan-Rocha S."/>
            <person name="Elkadiri S."/>
            <person name="Gnanaolivu R.D."/>
            <person name="Hernandez B."/>
            <person name="Javaid M."/>
            <person name="Jayaseelan J.C."/>
            <person name="Lee S."/>
            <person name="Li M."/>
            <person name="Ming W."/>
            <person name="Munidasa M."/>
            <person name="Muniz J."/>
            <person name="Nguyen L."/>
            <person name="Ongeri F."/>
            <person name="Osuji N."/>
            <person name="Pu L.-L."/>
            <person name="Puazo M."/>
            <person name="Qu C."/>
            <person name="Quiroz J."/>
            <person name="Raj R."/>
            <person name="Weissenberger G."/>
            <person name="Xin Y."/>
            <person name="Zou X."/>
            <person name="Han Y."/>
            <person name="Richards S."/>
            <person name="Worley K."/>
            <person name="Muzny D."/>
            <person name="Gibbs R."/>
        </authorList>
    </citation>
    <scope>NUCLEOTIDE SEQUENCE</scope>
    <source>
        <strain evidence="7">Sampled in the wild</strain>
    </source>
</reference>
<comment type="caution">
    <text evidence="7">The sequence shown here is derived from an EMBL/GenBank/DDBJ whole genome shotgun (WGS) entry which is preliminary data.</text>
</comment>
<gene>
    <name evidence="7" type="ORF">J437_LFUL011279</name>
</gene>
<protein>
    <recommendedName>
        <fullName evidence="9">THO complex subunit 7</fullName>
    </recommendedName>
</protein>
<dbReference type="InterPro" id="IPR008501">
    <property type="entry name" value="THOC7/Mft1"/>
</dbReference>
<comment type="subcellular location">
    <subcellularLocation>
        <location evidence="1">Nucleus</location>
    </subcellularLocation>
</comment>
<evidence type="ECO:0000256" key="6">
    <source>
        <dbReference type="SAM" id="MobiDB-lite"/>
    </source>
</evidence>
<evidence type="ECO:0000313" key="8">
    <source>
        <dbReference type="Proteomes" id="UP000792457"/>
    </source>
</evidence>
<evidence type="ECO:0000256" key="2">
    <source>
        <dbReference type="ARBA" id="ARBA00006482"/>
    </source>
</evidence>
<dbReference type="AlphaFoldDB" id="A0A8K0KP05"/>
<organism evidence="7 8">
    <name type="scientific">Ladona fulva</name>
    <name type="common">Scarce chaser dragonfly</name>
    <name type="synonym">Libellula fulva</name>
    <dbReference type="NCBI Taxonomy" id="123851"/>
    <lineage>
        <taxon>Eukaryota</taxon>
        <taxon>Metazoa</taxon>
        <taxon>Ecdysozoa</taxon>
        <taxon>Arthropoda</taxon>
        <taxon>Hexapoda</taxon>
        <taxon>Insecta</taxon>
        <taxon>Pterygota</taxon>
        <taxon>Palaeoptera</taxon>
        <taxon>Odonata</taxon>
        <taxon>Epiprocta</taxon>
        <taxon>Anisoptera</taxon>
        <taxon>Libelluloidea</taxon>
        <taxon>Libellulidae</taxon>
        <taxon>Ladona</taxon>
    </lineage>
</organism>
<evidence type="ECO:0000256" key="5">
    <source>
        <dbReference type="SAM" id="Coils"/>
    </source>
</evidence>
<dbReference type="Pfam" id="PF05615">
    <property type="entry name" value="THOC7"/>
    <property type="match status" value="1"/>
</dbReference>
<dbReference type="GO" id="GO:0006397">
    <property type="term" value="P:mRNA processing"/>
    <property type="evidence" value="ECO:0007669"/>
    <property type="project" value="InterPro"/>
</dbReference>
<evidence type="ECO:0000313" key="7">
    <source>
        <dbReference type="EMBL" id="KAG8237251.1"/>
    </source>
</evidence>
<dbReference type="OrthoDB" id="205166at2759"/>
<feature type="region of interest" description="Disordered" evidence="6">
    <location>
        <begin position="182"/>
        <end position="292"/>
    </location>
</feature>
<keyword evidence="3 5" id="KW-0175">Coiled coil</keyword>
<dbReference type="GO" id="GO:0000445">
    <property type="term" value="C:THO complex part of transcription export complex"/>
    <property type="evidence" value="ECO:0007669"/>
    <property type="project" value="InterPro"/>
</dbReference>
<feature type="compositionally biased region" description="Basic residues" evidence="6">
    <location>
        <begin position="212"/>
        <end position="227"/>
    </location>
</feature>
<feature type="compositionally biased region" description="Acidic residues" evidence="6">
    <location>
        <begin position="231"/>
        <end position="250"/>
    </location>
</feature>
<feature type="coiled-coil region" evidence="5">
    <location>
        <begin position="63"/>
        <end position="90"/>
    </location>
</feature>
<dbReference type="EMBL" id="KZ309141">
    <property type="protein sequence ID" value="KAG8237251.1"/>
    <property type="molecule type" value="Genomic_DNA"/>
</dbReference>
<evidence type="ECO:0000256" key="3">
    <source>
        <dbReference type="ARBA" id="ARBA00023054"/>
    </source>
</evidence>
<accession>A0A8K0KP05</accession>
<keyword evidence="4" id="KW-0539">Nucleus</keyword>
<keyword evidence="8" id="KW-1185">Reference proteome</keyword>
<feature type="compositionally biased region" description="Polar residues" evidence="6">
    <location>
        <begin position="188"/>
        <end position="198"/>
    </location>
</feature>
<proteinExistence type="inferred from homology"/>
<dbReference type="PANTHER" id="PTHR23405">
    <property type="entry name" value="MAINTENANCE OF KILLER 16 MAK16 PROTEIN-RELATED"/>
    <property type="match status" value="1"/>
</dbReference>
<dbReference type="GO" id="GO:0006406">
    <property type="term" value="P:mRNA export from nucleus"/>
    <property type="evidence" value="ECO:0007669"/>
    <property type="project" value="TreeGrafter"/>
</dbReference>
<sequence length="292" mass="32903">MGDEDVIRRRLLIDGDGTGDDRRLNVLLKTFIKWCNTTNEIPSESQVILDRMLSQLCQSECALARSQLVARAAEAEVNNYKRLSASVEQRLLSAREGITATLEELAQAKVVRKQRVRYDALASVISAQPDRRETAKCLAGLKAELRALEETREMLDSKLDVRRKQFHVLVSTIHQLQGMLEEGGGTIGQSNGRSSCSTPKMGGEEASSEKRGQKRRRKRRDGKRSHRNRGEDEEEDEEEEDEEEEEEPEDVNAMIDISLDAFEDEEYDMEKKSGDVASPMEVDKSDSNAVLS</sequence>
<reference evidence="7" key="2">
    <citation type="submission" date="2017-10" db="EMBL/GenBank/DDBJ databases">
        <title>Ladona fulva Genome sequencing and assembly.</title>
        <authorList>
            <person name="Murali S."/>
            <person name="Richards S."/>
            <person name="Bandaranaike D."/>
            <person name="Bellair M."/>
            <person name="Blankenburg K."/>
            <person name="Chao H."/>
            <person name="Dinh H."/>
            <person name="Doddapaneni H."/>
            <person name="Dugan-Rocha S."/>
            <person name="Elkadiri S."/>
            <person name="Gnanaolivu R."/>
            <person name="Hernandez B."/>
            <person name="Skinner E."/>
            <person name="Javaid M."/>
            <person name="Lee S."/>
            <person name="Li M."/>
            <person name="Ming W."/>
            <person name="Munidasa M."/>
            <person name="Muniz J."/>
            <person name="Nguyen L."/>
            <person name="Hughes D."/>
            <person name="Osuji N."/>
            <person name="Pu L.-L."/>
            <person name="Puazo M."/>
            <person name="Qu C."/>
            <person name="Quiroz J."/>
            <person name="Raj R."/>
            <person name="Weissenberger G."/>
            <person name="Xin Y."/>
            <person name="Zou X."/>
            <person name="Han Y."/>
            <person name="Worley K."/>
            <person name="Muzny D."/>
            <person name="Gibbs R."/>
        </authorList>
    </citation>
    <scope>NUCLEOTIDE SEQUENCE</scope>
    <source>
        <strain evidence="7">Sampled in the wild</strain>
    </source>
</reference>